<dbReference type="InterPro" id="IPR013087">
    <property type="entry name" value="Znf_C2H2_type"/>
</dbReference>
<dbReference type="STRING" id="743788.S8F6Z5"/>
<dbReference type="GO" id="GO:0008270">
    <property type="term" value="F:zinc ion binding"/>
    <property type="evidence" value="ECO:0007669"/>
    <property type="project" value="UniProtKB-KW"/>
</dbReference>
<evidence type="ECO:0000259" key="2">
    <source>
        <dbReference type="PROSITE" id="PS50157"/>
    </source>
</evidence>
<dbReference type="EMBL" id="KE504176">
    <property type="protein sequence ID" value="EPS97420.1"/>
    <property type="molecule type" value="Genomic_DNA"/>
</dbReference>
<name>S8F6Z5_FOMSC</name>
<dbReference type="HOGENOM" id="CLU_1611484_0_0_1"/>
<reference evidence="3 4" key="1">
    <citation type="journal article" date="2012" name="Science">
        <title>The Paleozoic origin of enzymatic lignin decomposition reconstructed from 31 fungal genomes.</title>
        <authorList>
            <person name="Floudas D."/>
            <person name="Binder M."/>
            <person name="Riley R."/>
            <person name="Barry K."/>
            <person name="Blanchette R.A."/>
            <person name="Henrissat B."/>
            <person name="Martinez A.T."/>
            <person name="Otillar R."/>
            <person name="Spatafora J.W."/>
            <person name="Yadav J.S."/>
            <person name="Aerts A."/>
            <person name="Benoit I."/>
            <person name="Boyd A."/>
            <person name="Carlson A."/>
            <person name="Copeland A."/>
            <person name="Coutinho P.M."/>
            <person name="de Vries R.P."/>
            <person name="Ferreira P."/>
            <person name="Findley K."/>
            <person name="Foster B."/>
            <person name="Gaskell J."/>
            <person name="Glotzer D."/>
            <person name="Gorecki P."/>
            <person name="Heitman J."/>
            <person name="Hesse C."/>
            <person name="Hori C."/>
            <person name="Igarashi K."/>
            <person name="Jurgens J.A."/>
            <person name="Kallen N."/>
            <person name="Kersten P."/>
            <person name="Kohler A."/>
            <person name="Kuees U."/>
            <person name="Kumar T.K.A."/>
            <person name="Kuo A."/>
            <person name="LaButti K."/>
            <person name="Larrondo L.F."/>
            <person name="Lindquist E."/>
            <person name="Ling A."/>
            <person name="Lombard V."/>
            <person name="Lucas S."/>
            <person name="Lundell T."/>
            <person name="Martin R."/>
            <person name="McLaughlin D.J."/>
            <person name="Morgenstern I."/>
            <person name="Morin E."/>
            <person name="Murat C."/>
            <person name="Nagy L.G."/>
            <person name="Nolan M."/>
            <person name="Ohm R.A."/>
            <person name="Patyshakuliyeva A."/>
            <person name="Rokas A."/>
            <person name="Ruiz-Duenas F.J."/>
            <person name="Sabat G."/>
            <person name="Salamov A."/>
            <person name="Samejima M."/>
            <person name="Schmutz J."/>
            <person name="Slot J.C."/>
            <person name="St John F."/>
            <person name="Stenlid J."/>
            <person name="Sun H."/>
            <person name="Sun S."/>
            <person name="Syed K."/>
            <person name="Tsang A."/>
            <person name="Wiebenga A."/>
            <person name="Young D."/>
            <person name="Pisabarro A."/>
            <person name="Eastwood D.C."/>
            <person name="Martin F."/>
            <person name="Cullen D."/>
            <person name="Grigoriev I.V."/>
            <person name="Hibbett D.S."/>
        </authorList>
    </citation>
    <scope>NUCLEOTIDE SEQUENCE</scope>
    <source>
        <strain evidence="4">FP-58527</strain>
    </source>
</reference>
<keyword evidence="1" id="KW-0862">Zinc</keyword>
<keyword evidence="1" id="KW-0479">Metal-binding</keyword>
<dbReference type="InParanoid" id="S8F6Z5"/>
<gene>
    <name evidence="3" type="ORF">FOMPIDRAFT_1166532</name>
</gene>
<protein>
    <recommendedName>
        <fullName evidence="2">C2H2-type domain-containing protein</fullName>
    </recommendedName>
</protein>
<evidence type="ECO:0000256" key="1">
    <source>
        <dbReference type="PROSITE-ProRule" id="PRU00042"/>
    </source>
</evidence>
<accession>S8F6Z5</accession>
<dbReference type="Proteomes" id="UP000015241">
    <property type="component" value="Unassembled WGS sequence"/>
</dbReference>
<dbReference type="PROSITE" id="PS50157">
    <property type="entry name" value="ZINC_FINGER_C2H2_2"/>
    <property type="match status" value="1"/>
</dbReference>
<feature type="domain" description="C2H2-type" evidence="2">
    <location>
        <begin position="134"/>
        <end position="161"/>
    </location>
</feature>
<evidence type="ECO:0000313" key="4">
    <source>
        <dbReference type="Proteomes" id="UP000015241"/>
    </source>
</evidence>
<sequence length="162" mass="18080">MHDTHPLHSTLSDLSPPNVTLPLPQDQWSFEPSLPSFTPVPVDDIQHASTSASSLEDSSSRIVTCQWGKSCGVELDDLTAAGIARHLKEYHVQEWDNRARGRCEWHGSPCTNSTMYYASFGKHIASVHLGATARPCEKCGETFARADTLDRHMKLYCRLRSK</sequence>
<organism evidence="3 4">
    <name type="scientific">Fomitopsis schrenkii</name>
    <name type="common">Brown rot fungus</name>
    <dbReference type="NCBI Taxonomy" id="2126942"/>
    <lineage>
        <taxon>Eukaryota</taxon>
        <taxon>Fungi</taxon>
        <taxon>Dikarya</taxon>
        <taxon>Basidiomycota</taxon>
        <taxon>Agaricomycotina</taxon>
        <taxon>Agaricomycetes</taxon>
        <taxon>Polyporales</taxon>
        <taxon>Fomitopsis</taxon>
    </lineage>
</organism>
<keyword evidence="4" id="KW-1185">Reference proteome</keyword>
<keyword evidence="1" id="KW-0863">Zinc-finger</keyword>
<dbReference type="Gene3D" id="3.30.160.60">
    <property type="entry name" value="Classic Zinc Finger"/>
    <property type="match status" value="1"/>
</dbReference>
<evidence type="ECO:0000313" key="3">
    <source>
        <dbReference type="EMBL" id="EPS97420.1"/>
    </source>
</evidence>
<proteinExistence type="predicted"/>
<dbReference type="OrthoDB" id="2782214at2759"/>
<dbReference type="AlphaFoldDB" id="S8F6Z5"/>